<dbReference type="Pfam" id="PF19027">
    <property type="entry name" value="DUF5752"/>
    <property type="match status" value="1"/>
</dbReference>
<evidence type="ECO:0000313" key="2">
    <source>
        <dbReference type="Proteomes" id="UP000176938"/>
    </source>
</evidence>
<dbReference type="Proteomes" id="UP000176938">
    <property type="component" value="Unassembled WGS sequence"/>
</dbReference>
<protein>
    <submittedName>
        <fullName evidence="1">Uncharacterized protein</fullName>
    </submittedName>
</protein>
<reference evidence="1 2" key="1">
    <citation type="journal article" date="2016" name="Nat. Commun.">
        <title>Thousands of microbial genomes shed light on interconnected biogeochemical processes in an aquifer system.</title>
        <authorList>
            <person name="Anantharaman K."/>
            <person name="Brown C.T."/>
            <person name="Hug L.A."/>
            <person name="Sharon I."/>
            <person name="Castelle C.J."/>
            <person name="Probst A.J."/>
            <person name="Thomas B.C."/>
            <person name="Singh A."/>
            <person name="Wilkins M.J."/>
            <person name="Karaoz U."/>
            <person name="Brodie E.L."/>
            <person name="Williams K.H."/>
            <person name="Hubbard S.S."/>
            <person name="Banfield J.F."/>
        </authorList>
    </citation>
    <scope>NUCLEOTIDE SEQUENCE [LARGE SCALE GENOMIC DNA]</scope>
</reference>
<proteinExistence type="predicted"/>
<gene>
    <name evidence="1" type="ORF">A3H38_06660</name>
</gene>
<dbReference type="EMBL" id="METP01000033">
    <property type="protein sequence ID" value="OGC05861.1"/>
    <property type="molecule type" value="Genomic_DNA"/>
</dbReference>
<evidence type="ECO:0000313" key="1">
    <source>
        <dbReference type="EMBL" id="OGC05861.1"/>
    </source>
</evidence>
<dbReference type="InterPro" id="IPR044036">
    <property type="entry name" value="DUF5752"/>
</dbReference>
<dbReference type="AlphaFoldDB" id="A0A1F4RCF1"/>
<organism evidence="1 2">
    <name type="scientific">candidate division WOR-1 bacterium RIFCSPLOWO2_02_FULL_46_20</name>
    <dbReference type="NCBI Taxonomy" id="1802567"/>
    <lineage>
        <taxon>Bacteria</taxon>
        <taxon>Bacillati</taxon>
        <taxon>Saganbacteria</taxon>
    </lineage>
</organism>
<sequence length="229" mass="26754">MTAKTAFEFYTSSQLVEITSQKAGDLKEFREILKGIDESSIFYHVHHAFREHQFAPGVYTNDFAHWVEEEIGEHVLAERLANINIKDYTELGALRDKIVEILDGYLNQNPAGGTVPAKRGFYFCRAIGIVLKTRYEAWDYDEFCAALKKVGLRSLFFHFFEARLRLAKRSNDFSNWIKDNYGDEILAKKIEALDPYIYTMDQLRDRIIALVRKKRDGLIGRIFKWLKIR</sequence>
<name>A0A1F4RCF1_UNCSA</name>
<accession>A0A1F4RCF1</accession>
<comment type="caution">
    <text evidence="1">The sequence shown here is derived from an EMBL/GenBank/DDBJ whole genome shotgun (WGS) entry which is preliminary data.</text>
</comment>